<evidence type="ECO:0000256" key="1">
    <source>
        <dbReference type="SAM" id="SignalP"/>
    </source>
</evidence>
<dbReference type="Proteomes" id="UP000600449">
    <property type="component" value="Unassembled WGS sequence"/>
</dbReference>
<gene>
    <name evidence="2" type="ORF">GCM10011322_46340</name>
</gene>
<reference evidence="2 3" key="1">
    <citation type="journal article" date="2014" name="Int. J. Syst. Evol. Microbiol.">
        <title>Complete genome sequence of Corynebacterium casei LMG S-19264T (=DSM 44701T), isolated from a smear-ripened cheese.</title>
        <authorList>
            <consortium name="US DOE Joint Genome Institute (JGI-PGF)"/>
            <person name="Walter F."/>
            <person name="Albersmeier A."/>
            <person name="Kalinowski J."/>
            <person name="Ruckert C."/>
        </authorList>
    </citation>
    <scope>NUCLEOTIDE SEQUENCE [LARGE SCALE GENOMIC DNA]</scope>
    <source>
        <strain evidence="2 3">CGMCC 1.9161</strain>
    </source>
</reference>
<name>A0A917V9Y1_9HYPH</name>
<dbReference type="RefSeq" id="WP_188915663.1">
    <property type="nucleotide sequence ID" value="NZ_BMMF01000019.1"/>
</dbReference>
<evidence type="ECO:0000313" key="3">
    <source>
        <dbReference type="Proteomes" id="UP000600449"/>
    </source>
</evidence>
<protein>
    <submittedName>
        <fullName evidence="2">Uncharacterized protein</fullName>
    </submittedName>
</protein>
<proteinExistence type="predicted"/>
<feature type="signal peptide" evidence="1">
    <location>
        <begin position="1"/>
        <end position="27"/>
    </location>
</feature>
<evidence type="ECO:0000313" key="2">
    <source>
        <dbReference type="EMBL" id="GGK54272.1"/>
    </source>
</evidence>
<keyword evidence="3" id="KW-1185">Reference proteome</keyword>
<accession>A0A917V9Y1</accession>
<comment type="caution">
    <text evidence="2">The sequence shown here is derived from an EMBL/GenBank/DDBJ whole genome shotgun (WGS) entry which is preliminary data.</text>
</comment>
<dbReference type="EMBL" id="BMMF01000019">
    <property type="protein sequence ID" value="GGK54272.1"/>
    <property type="molecule type" value="Genomic_DNA"/>
</dbReference>
<organism evidence="2 3">
    <name type="scientific">Salinarimonas ramus</name>
    <dbReference type="NCBI Taxonomy" id="690164"/>
    <lineage>
        <taxon>Bacteria</taxon>
        <taxon>Pseudomonadati</taxon>
        <taxon>Pseudomonadota</taxon>
        <taxon>Alphaproteobacteria</taxon>
        <taxon>Hyphomicrobiales</taxon>
        <taxon>Salinarimonadaceae</taxon>
        <taxon>Salinarimonas</taxon>
    </lineage>
</organism>
<feature type="chain" id="PRO_5036722722" evidence="1">
    <location>
        <begin position="28"/>
        <end position="291"/>
    </location>
</feature>
<keyword evidence="1" id="KW-0732">Signal</keyword>
<dbReference type="AlphaFoldDB" id="A0A917V9Y1"/>
<sequence>MTSSRVLLAWLLAAFVAAALTIAPARAQTGAPDGIGALPVLPQAGELTLAAYHAETGQPILEGLIWRVFELREGEPVLVAREEGATPRVSLPPANYMVHVSWGFASAMRQVTMLWGDVVERLVISAGGLQVRGVVGDRAIPTNDLTYAVYVPMGDDAEGRLVVAEARPSDLIRLPEGDYHVVSTYGDANASMRADLSVSAGQVTIATLNHRAARVTLKLVADEGGEAFAGTAFTVLTPGGDVVREAIGAFPSVVLAEGDYVLIARHEGRVFTREFRVESGLDRDIEVLAEG</sequence>